<name>A0A285MT48_9FLAO</name>
<evidence type="ECO:0000313" key="1">
    <source>
        <dbReference type="EMBL" id="SNZ00379.1"/>
    </source>
</evidence>
<dbReference type="OrthoDB" id="1143855at2"/>
<keyword evidence="2" id="KW-1185">Reference proteome</keyword>
<protein>
    <recommendedName>
        <fullName evidence="3">Lipocalin-like domain-containing protein</fullName>
    </recommendedName>
</protein>
<dbReference type="RefSeq" id="WP_097045850.1">
    <property type="nucleotide sequence ID" value="NZ_OBEH01000003.1"/>
</dbReference>
<gene>
    <name evidence="1" type="ORF">SAMN06265377_2201</name>
</gene>
<dbReference type="Proteomes" id="UP000219048">
    <property type="component" value="Unassembled WGS sequence"/>
</dbReference>
<reference evidence="2" key="1">
    <citation type="submission" date="2017-09" db="EMBL/GenBank/DDBJ databases">
        <authorList>
            <person name="Varghese N."/>
            <person name="Submissions S."/>
        </authorList>
    </citation>
    <scope>NUCLEOTIDE SEQUENCE [LARGE SCALE GENOMIC DNA]</scope>
    <source>
        <strain evidence="2">DSM 25885</strain>
    </source>
</reference>
<evidence type="ECO:0008006" key="3">
    <source>
        <dbReference type="Google" id="ProtNLM"/>
    </source>
</evidence>
<evidence type="ECO:0000313" key="2">
    <source>
        <dbReference type="Proteomes" id="UP000219048"/>
    </source>
</evidence>
<organism evidence="1 2">
    <name type="scientific">Flagellimonas pacifica</name>
    <dbReference type="NCBI Taxonomy" id="1247520"/>
    <lineage>
        <taxon>Bacteria</taxon>
        <taxon>Pseudomonadati</taxon>
        <taxon>Bacteroidota</taxon>
        <taxon>Flavobacteriia</taxon>
        <taxon>Flavobacteriales</taxon>
        <taxon>Flavobacteriaceae</taxon>
        <taxon>Flagellimonas</taxon>
    </lineage>
</organism>
<accession>A0A285MT48</accession>
<sequence length="140" mass="16389">MKKILILYSFFLLIGCHETTISKEDLTYLNGYWEISEVEFSDGAKKNYSVNPTIDFIHLENMEGFRKKVQPKFNGTYNISQDVEAFKIQSINDSYILIYKNNLIEREEKLTHLDPTSFSVLNEEGVLYSYSRFQPIVIPK</sequence>
<dbReference type="EMBL" id="OBEH01000003">
    <property type="protein sequence ID" value="SNZ00379.1"/>
    <property type="molecule type" value="Genomic_DNA"/>
</dbReference>
<proteinExistence type="predicted"/>
<dbReference type="AlphaFoldDB" id="A0A285MT48"/>
<dbReference type="PROSITE" id="PS51257">
    <property type="entry name" value="PROKAR_LIPOPROTEIN"/>
    <property type="match status" value="1"/>
</dbReference>